<dbReference type="EMBL" id="GDID01000128">
    <property type="protein sequence ID" value="JAP96478.1"/>
    <property type="molecule type" value="Transcribed_RNA"/>
</dbReference>
<keyword evidence="1" id="KW-0812">Transmembrane</keyword>
<organism evidence="2">
    <name type="scientific">Trepomonas sp. PC1</name>
    <dbReference type="NCBI Taxonomy" id="1076344"/>
    <lineage>
        <taxon>Eukaryota</taxon>
        <taxon>Metamonada</taxon>
        <taxon>Diplomonadida</taxon>
        <taxon>Hexamitidae</taxon>
        <taxon>Hexamitinae</taxon>
        <taxon>Trepomonas</taxon>
    </lineage>
</organism>
<dbReference type="AlphaFoldDB" id="A0A146KK27"/>
<feature type="non-terminal residue" evidence="2">
    <location>
        <position position="105"/>
    </location>
</feature>
<accession>A0A146KK27</accession>
<protein>
    <submittedName>
        <fullName evidence="2">Uncharacterized protein</fullName>
    </submittedName>
</protein>
<name>A0A146KK27_9EUKA</name>
<feature type="non-terminal residue" evidence="2">
    <location>
        <position position="1"/>
    </location>
</feature>
<evidence type="ECO:0000256" key="1">
    <source>
        <dbReference type="SAM" id="Phobius"/>
    </source>
</evidence>
<reference evidence="2" key="1">
    <citation type="submission" date="2015-07" db="EMBL/GenBank/DDBJ databases">
        <title>Adaptation to a free-living lifestyle via gene acquisitions in the diplomonad Trepomonas sp. PC1.</title>
        <authorList>
            <person name="Xu F."/>
            <person name="Jerlstrom-Hultqvist J."/>
            <person name="Kolisko M."/>
            <person name="Simpson A.G.B."/>
            <person name="Roger A.J."/>
            <person name="Svard S.G."/>
            <person name="Andersson J.O."/>
        </authorList>
    </citation>
    <scope>NUCLEOTIDE SEQUENCE</scope>
    <source>
        <strain evidence="2">PC1</strain>
    </source>
</reference>
<keyword evidence="1" id="KW-0472">Membrane</keyword>
<sequence>SWKQWMVPILCIIFAVAWVLFVRFDNKERVEEHAGEFVKKTKITNPAKTFNQELEKLGKHPVDELEYNKRYYRALHEQRKKHPITSILYNIVDKIPAKYLNDDLN</sequence>
<gene>
    <name evidence="2" type="ORF">TPC1_10175</name>
</gene>
<feature type="transmembrane region" description="Helical" evidence="1">
    <location>
        <begin position="6"/>
        <end position="24"/>
    </location>
</feature>
<evidence type="ECO:0000313" key="2">
    <source>
        <dbReference type="EMBL" id="JAP96478.1"/>
    </source>
</evidence>
<keyword evidence="1" id="KW-1133">Transmembrane helix</keyword>
<proteinExistence type="predicted"/>